<dbReference type="AlphaFoldDB" id="A0A4Q2UNH1"/>
<reference evidence="2 3" key="1">
    <citation type="submission" date="2019-01" db="EMBL/GenBank/DDBJ databases">
        <title>Spirosoma flava sp. nov., a propanil-degrading bacterium isolated from herbicide-contaminated soil.</title>
        <authorList>
            <person name="Zhang L."/>
            <person name="Jiang J.-D."/>
        </authorList>
    </citation>
    <scope>NUCLEOTIDE SEQUENCE [LARGE SCALE GENOMIC DNA]</scope>
    <source>
        <strain evidence="2 3">TY50</strain>
    </source>
</reference>
<protein>
    <submittedName>
        <fullName evidence="2">Uncharacterized protein</fullName>
    </submittedName>
</protein>
<sequence>MYSILAICLISLPIGTTPAPTIARHDSIPGSAQPGMPIVRPRNEFYRDPHDPKRVTRATLDNMPARQPDTSETYLIQKKVPGYKPRLQLPPKP</sequence>
<comment type="caution">
    <text evidence="2">The sequence shown here is derived from an EMBL/GenBank/DDBJ whole genome shotgun (WGS) entry which is preliminary data.</text>
</comment>
<evidence type="ECO:0000313" key="3">
    <source>
        <dbReference type="Proteomes" id="UP000290407"/>
    </source>
</evidence>
<accession>A0A4Q2UNH1</accession>
<dbReference type="Proteomes" id="UP000290407">
    <property type="component" value="Unassembled WGS sequence"/>
</dbReference>
<name>A0A4Q2UNH1_9BACT</name>
<dbReference type="EMBL" id="SBLB01000002">
    <property type="protein sequence ID" value="RYC70382.1"/>
    <property type="molecule type" value="Genomic_DNA"/>
</dbReference>
<evidence type="ECO:0000256" key="1">
    <source>
        <dbReference type="SAM" id="MobiDB-lite"/>
    </source>
</evidence>
<feature type="region of interest" description="Disordered" evidence="1">
    <location>
        <begin position="26"/>
        <end position="55"/>
    </location>
</feature>
<gene>
    <name evidence="2" type="ORF">EQG79_11020</name>
</gene>
<feature type="compositionally biased region" description="Basic and acidic residues" evidence="1">
    <location>
        <begin position="41"/>
        <end position="54"/>
    </location>
</feature>
<keyword evidence="3" id="KW-1185">Reference proteome</keyword>
<proteinExistence type="predicted"/>
<evidence type="ECO:0000313" key="2">
    <source>
        <dbReference type="EMBL" id="RYC70382.1"/>
    </source>
</evidence>
<organism evidence="2 3">
    <name type="scientific">Spirosoma sordidisoli</name>
    <dbReference type="NCBI Taxonomy" id="2502893"/>
    <lineage>
        <taxon>Bacteria</taxon>
        <taxon>Pseudomonadati</taxon>
        <taxon>Bacteroidota</taxon>
        <taxon>Cytophagia</taxon>
        <taxon>Cytophagales</taxon>
        <taxon>Cytophagaceae</taxon>
        <taxon>Spirosoma</taxon>
    </lineage>
</organism>